<dbReference type="AlphaFoldDB" id="A0A0P1B033"/>
<dbReference type="RefSeq" id="XP_024583830.1">
    <property type="nucleotide sequence ID" value="XM_024718430.1"/>
</dbReference>
<protein>
    <submittedName>
        <fullName evidence="1">Uncharacterized protein</fullName>
    </submittedName>
</protein>
<dbReference type="Proteomes" id="UP000054928">
    <property type="component" value="Unassembled WGS sequence"/>
</dbReference>
<evidence type="ECO:0000313" key="1">
    <source>
        <dbReference type="EMBL" id="CEG47461.1"/>
    </source>
</evidence>
<reference evidence="2" key="1">
    <citation type="submission" date="2014-09" db="EMBL/GenBank/DDBJ databases">
        <authorList>
            <person name="Sharma Rahul"/>
            <person name="Thines Marco"/>
        </authorList>
    </citation>
    <scope>NUCLEOTIDE SEQUENCE [LARGE SCALE GENOMIC DNA]</scope>
</reference>
<dbReference type="GeneID" id="36399389"/>
<proteinExistence type="predicted"/>
<name>A0A0P1B033_PLAHL</name>
<sequence>MQIFSFFMLERQWYQAIRVEVEPPISMSSWSKLKSFTSPGAGHNPGGMSGRFP</sequence>
<accession>A0A0P1B033</accession>
<keyword evidence="2" id="KW-1185">Reference proteome</keyword>
<evidence type="ECO:0000313" key="2">
    <source>
        <dbReference type="Proteomes" id="UP000054928"/>
    </source>
</evidence>
<dbReference type="EMBL" id="CCYD01002577">
    <property type="protein sequence ID" value="CEG47461.1"/>
    <property type="molecule type" value="Genomic_DNA"/>
</dbReference>
<organism evidence="1 2">
    <name type="scientific">Plasmopara halstedii</name>
    <name type="common">Downy mildew of sunflower</name>
    <dbReference type="NCBI Taxonomy" id="4781"/>
    <lineage>
        <taxon>Eukaryota</taxon>
        <taxon>Sar</taxon>
        <taxon>Stramenopiles</taxon>
        <taxon>Oomycota</taxon>
        <taxon>Peronosporomycetes</taxon>
        <taxon>Peronosporales</taxon>
        <taxon>Peronosporaceae</taxon>
        <taxon>Plasmopara</taxon>
    </lineage>
</organism>